<protein>
    <submittedName>
        <fullName evidence="2">Sua5/YciO/YrdC/YwlC family protein</fullName>
    </submittedName>
</protein>
<sequence length="186" mass="20832">MNTIYLHPKNPQPRLLEQIKQALQNGQIVAYPTEIGYMLLTHISAKDALAKVSKIPAVKQKDQYVIVCRSISNASAHADINDEQFRIIKNSSQGNQFILPSSKQTPKYLINPKNKNIGIHITAYEPLLALLELLDDTVVIHKLDDETIEVSSPYDIEDLPDGQIDVLVNVDVINTIDHEVLDLSDL</sequence>
<dbReference type="Gene3D" id="3.90.870.10">
    <property type="entry name" value="DHBP synthase"/>
    <property type="match status" value="1"/>
</dbReference>
<comment type="caution">
    <text evidence="2">The sequence shown here is derived from an EMBL/GenBank/DDBJ whole genome shotgun (WGS) entry which is preliminary data.</text>
</comment>
<dbReference type="InterPro" id="IPR017945">
    <property type="entry name" value="DHBP_synth_RibB-like_a/b_dom"/>
</dbReference>
<dbReference type="PROSITE" id="PS51163">
    <property type="entry name" value="YRDC"/>
    <property type="match status" value="1"/>
</dbReference>
<dbReference type="GeneID" id="301976024"/>
<reference evidence="2 3" key="1">
    <citation type="journal article" date="2014" name="Genome Announc.">
        <title>Draft Genome Sequence of Moraxella bovoculi Strain 237T (ATCC BAA-1259T) Isolated from a Calf with Infectious Bovine Keratoconjunctivitis.</title>
        <authorList>
            <person name="Calcutt M.J."/>
            <person name="Foecking M.F."/>
            <person name="Martin N.T."/>
            <person name="Mhlanga-Mutangadura T."/>
            <person name="Reilly T.J."/>
        </authorList>
    </citation>
    <scope>NUCLEOTIDE SEQUENCE [LARGE SCALE GENOMIC DNA]</scope>
    <source>
        <strain evidence="2 3">237</strain>
    </source>
</reference>
<dbReference type="InterPro" id="IPR006070">
    <property type="entry name" value="Sua5-like_dom"/>
</dbReference>
<evidence type="ECO:0000313" key="3">
    <source>
        <dbReference type="Proteomes" id="UP000035860"/>
    </source>
</evidence>
<dbReference type="AlphaFoldDB" id="A0A066UM71"/>
<dbReference type="eggNOG" id="COG0009">
    <property type="taxonomic scope" value="Bacteria"/>
</dbReference>
<dbReference type="GO" id="GO:0003725">
    <property type="term" value="F:double-stranded RNA binding"/>
    <property type="evidence" value="ECO:0007669"/>
    <property type="project" value="InterPro"/>
</dbReference>
<name>A0A066UM71_9GAMM</name>
<organism evidence="2 3">
    <name type="scientific">Moraxella bovoculi 237</name>
    <dbReference type="NCBI Taxonomy" id="743974"/>
    <lineage>
        <taxon>Bacteria</taxon>
        <taxon>Pseudomonadati</taxon>
        <taxon>Pseudomonadota</taxon>
        <taxon>Gammaproteobacteria</taxon>
        <taxon>Moraxellales</taxon>
        <taxon>Moraxellaceae</taxon>
        <taxon>Moraxella</taxon>
    </lineage>
</organism>
<dbReference type="RefSeq" id="WP_036364245.1">
    <property type="nucleotide sequence ID" value="NZ_AOMT01000021.1"/>
</dbReference>
<proteinExistence type="predicted"/>
<evidence type="ECO:0000259" key="1">
    <source>
        <dbReference type="PROSITE" id="PS51163"/>
    </source>
</evidence>
<keyword evidence="3" id="KW-1185">Reference proteome</keyword>
<feature type="domain" description="YrdC-like" evidence="1">
    <location>
        <begin position="13"/>
        <end position="186"/>
    </location>
</feature>
<dbReference type="OrthoDB" id="9781656at2"/>
<dbReference type="Proteomes" id="UP000035860">
    <property type="component" value="Unassembled WGS sequence"/>
</dbReference>
<dbReference type="EMBL" id="AOMT01000021">
    <property type="protein sequence ID" value="KDN25298.1"/>
    <property type="molecule type" value="Genomic_DNA"/>
</dbReference>
<gene>
    <name evidence="2" type="ORF">MBO_04424</name>
</gene>
<dbReference type="Pfam" id="PF01300">
    <property type="entry name" value="Sua5_yciO_yrdC"/>
    <property type="match status" value="1"/>
</dbReference>
<evidence type="ECO:0000313" key="2">
    <source>
        <dbReference type="EMBL" id="KDN25298.1"/>
    </source>
</evidence>
<accession>A0A066UM71</accession>
<dbReference type="InterPro" id="IPR052532">
    <property type="entry name" value="SUA5_domain"/>
</dbReference>
<dbReference type="PANTHER" id="PTHR42828">
    <property type="entry name" value="DHBP SYNTHASE RIBB-LIKE ALPHA/BETA DOMAIN-CONTAINING PROTEIN"/>
    <property type="match status" value="1"/>
</dbReference>
<dbReference type="SUPFAM" id="SSF55821">
    <property type="entry name" value="YrdC/RibB"/>
    <property type="match status" value="1"/>
</dbReference>
<dbReference type="PANTHER" id="PTHR42828:SF3">
    <property type="entry name" value="THREONYLCARBAMOYL-AMP SYNTHASE"/>
    <property type="match status" value="1"/>
</dbReference>